<keyword evidence="2" id="KW-1185">Reference proteome</keyword>
<evidence type="ECO:0000313" key="1">
    <source>
        <dbReference type="EMBL" id="OWY98841.1"/>
    </source>
</evidence>
<organism evidence="1 2">
    <name type="scientific">Phytophthora megakarya</name>
    <dbReference type="NCBI Taxonomy" id="4795"/>
    <lineage>
        <taxon>Eukaryota</taxon>
        <taxon>Sar</taxon>
        <taxon>Stramenopiles</taxon>
        <taxon>Oomycota</taxon>
        <taxon>Peronosporomycetes</taxon>
        <taxon>Peronosporales</taxon>
        <taxon>Peronosporaceae</taxon>
        <taxon>Phytophthora</taxon>
    </lineage>
</organism>
<proteinExistence type="predicted"/>
<comment type="caution">
    <text evidence="1">The sequence shown here is derived from an EMBL/GenBank/DDBJ whole genome shotgun (WGS) entry which is preliminary data.</text>
</comment>
<sequence length="84" mass="9258">MQYALYDIAALGTLPAPTTTGTFRRNTAETDANVSFDMHRILSILQGQALPPGVNPIAVVNLRVIMDLVIDNIRGHHGSCHRRY</sequence>
<protein>
    <submittedName>
        <fullName evidence="1">Uncharacterized protein</fullName>
    </submittedName>
</protein>
<dbReference type="EMBL" id="NBNE01009019">
    <property type="protein sequence ID" value="OWY98841.1"/>
    <property type="molecule type" value="Genomic_DNA"/>
</dbReference>
<accession>A0A225V0L3</accession>
<reference evidence="2" key="1">
    <citation type="submission" date="2017-03" db="EMBL/GenBank/DDBJ databases">
        <title>Phytopthora megakarya and P. palmivora, two closely related causual agents of cacao black pod achieved similar genome size and gene model numbers by different mechanisms.</title>
        <authorList>
            <person name="Ali S."/>
            <person name="Shao J."/>
            <person name="Larry D.J."/>
            <person name="Kronmiller B."/>
            <person name="Shen D."/>
            <person name="Strem M.D."/>
            <person name="Melnick R.L."/>
            <person name="Guiltinan M.J."/>
            <person name="Tyler B.M."/>
            <person name="Meinhardt L.W."/>
            <person name="Bailey B.A."/>
        </authorList>
    </citation>
    <scope>NUCLEOTIDE SEQUENCE [LARGE SCALE GENOMIC DNA]</scope>
    <source>
        <strain evidence="2">zdho120</strain>
    </source>
</reference>
<gene>
    <name evidence="1" type="ORF">PHMEG_00030284</name>
</gene>
<evidence type="ECO:0000313" key="2">
    <source>
        <dbReference type="Proteomes" id="UP000198211"/>
    </source>
</evidence>
<dbReference type="AlphaFoldDB" id="A0A225V0L3"/>
<dbReference type="Proteomes" id="UP000198211">
    <property type="component" value="Unassembled WGS sequence"/>
</dbReference>
<name>A0A225V0L3_9STRA</name>